<name>A0A831TDQ8_9BACT</name>
<accession>A0A831TDQ8</accession>
<keyword evidence="2" id="KW-0479">Metal-binding</keyword>
<evidence type="ECO:0000256" key="4">
    <source>
        <dbReference type="ARBA" id="ARBA00022833"/>
    </source>
</evidence>
<dbReference type="Gene3D" id="3.40.50.10310">
    <property type="entry name" value="Creatininase"/>
    <property type="match status" value="1"/>
</dbReference>
<dbReference type="SUPFAM" id="SSF102215">
    <property type="entry name" value="Creatininase"/>
    <property type="match status" value="1"/>
</dbReference>
<dbReference type="Pfam" id="PF02633">
    <property type="entry name" value="Creatininase"/>
    <property type="match status" value="1"/>
</dbReference>
<sequence length="278" mass="31482">MVADASVFGAGQRARLGRTVHWQEMWRHELLEALERDPVVIVPLGSVEQHGPHCPMDVDISHTQALAVETALAITEFPVIVAPPVWIGLTHYNMGEVGTITASVETYIALVSEVCRSIWANGFRRIVLLNGHGGNRDIIRVISIKLAEEDIWVLPITYWEMVPEILHRHAETDRGFIGHGGEWETSLQLFLRPSLIDRSRMVADPEREPNFTPDILAFTGFPERRREREHGVHGNPLTASAEKGALLFNAAKERLIEVCRQYHRLPVWQYRQFGSHCP</sequence>
<evidence type="ECO:0000256" key="2">
    <source>
        <dbReference type="ARBA" id="ARBA00022723"/>
    </source>
</evidence>
<dbReference type="PANTHER" id="PTHR35005">
    <property type="entry name" value="3-DEHYDRO-SCYLLO-INOSOSE HYDROLASE"/>
    <property type="match status" value="1"/>
</dbReference>
<organism evidence="6">
    <name type="scientific">Thermorudis peleae</name>
    <dbReference type="NCBI Taxonomy" id="1382356"/>
    <lineage>
        <taxon>Bacteria</taxon>
        <taxon>Pseudomonadati</taxon>
        <taxon>Thermomicrobiota</taxon>
        <taxon>Thermomicrobia</taxon>
        <taxon>Thermomicrobia incertae sedis</taxon>
        <taxon>Thermorudis</taxon>
    </lineage>
</organism>
<comment type="caution">
    <text evidence="6">The sequence shown here is derived from an EMBL/GenBank/DDBJ whole genome shotgun (WGS) entry which is preliminary data.</text>
</comment>
<dbReference type="GO" id="GO:0046872">
    <property type="term" value="F:metal ion binding"/>
    <property type="evidence" value="ECO:0007669"/>
    <property type="project" value="UniProtKB-KW"/>
</dbReference>
<comment type="cofactor">
    <cofactor evidence="1">
        <name>Zn(2+)</name>
        <dbReference type="ChEBI" id="CHEBI:29105"/>
    </cofactor>
</comment>
<gene>
    <name evidence="6" type="ORF">ENP34_14865</name>
</gene>
<evidence type="ECO:0000256" key="5">
    <source>
        <dbReference type="ARBA" id="ARBA00024029"/>
    </source>
</evidence>
<evidence type="ECO:0000256" key="1">
    <source>
        <dbReference type="ARBA" id="ARBA00001947"/>
    </source>
</evidence>
<dbReference type="AlphaFoldDB" id="A0A831TDQ8"/>
<keyword evidence="4" id="KW-0862">Zinc</keyword>
<dbReference type="InterPro" id="IPR024087">
    <property type="entry name" value="Creatininase-like_sf"/>
</dbReference>
<comment type="similarity">
    <text evidence="5">Belongs to the creatininase superfamily.</text>
</comment>
<dbReference type="GO" id="GO:0016811">
    <property type="term" value="F:hydrolase activity, acting on carbon-nitrogen (but not peptide) bonds, in linear amides"/>
    <property type="evidence" value="ECO:0007669"/>
    <property type="project" value="TreeGrafter"/>
</dbReference>
<proteinExistence type="inferred from homology"/>
<keyword evidence="3" id="KW-0378">Hydrolase</keyword>
<evidence type="ECO:0000256" key="3">
    <source>
        <dbReference type="ARBA" id="ARBA00022801"/>
    </source>
</evidence>
<dbReference type="InterPro" id="IPR003785">
    <property type="entry name" value="Creatininase/forma_Hydrolase"/>
</dbReference>
<dbReference type="EMBL" id="DSIY01000348">
    <property type="protein sequence ID" value="HEG92698.1"/>
    <property type="molecule type" value="Genomic_DNA"/>
</dbReference>
<reference evidence="6" key="1">
    <citation type="journal article" date="2020" name="mSystems">
        <title>Genome- and Community-Level Interaction Insights into Carbon Utilization and Element Cycling Functions of Hydrothermarchaeota in Hydrothermal Sediment.</title>
        <authorList>
            <person name="Zhou Z."/>
            <person name="Liu Y."/>
            <person name="Xu W."/>
            <person name="Pan J."/>
            <person name="Luo Z.H."/>
            <person name="Li M."/>
        </authorList>
    </citation>
    <scope>NUCLEOTIDE SEQUENCE [LARGE SCALE GENOMIC DNA]</scope>
    <source>
        <strain evidence="6">SpSt-210</strain>
    </source>
</reference>
<protein>
    <submittedName>
        <fullName evidence="6">Creatininase family protein</fullName>
    </submittedName>
</protein>
<dbReference type="GO" id="GO:0009231">
    <property type="term" value="P:riboflavin biosynthetic process"/>
    <property type="evidence" value="ECO:0007669"/>
    <property type="project" value="TreeGrafter"/>
</dbReference>
<evidence type="ECO:0000313" key="6">
    <source>
        <dbReference type="EMBL" id="HEG92698.1"/>
    </source>
</evidence>
<dbReference type="PANTHER" id="PTHR35005:SF1">
    <property type="entry name" value="2-AMINO-5-FORMYLAMINO-6-RIBOSYLAMINOPYRIMIDIN-4(3H)-ONE 5'-MONOPHOSPHATE DEFORMYLASE"/>
    <property type="match status" value="1"/>
</dbReference>